<gene>
    <name evidence="1" type="ORF">M413DRAFT_276155</name>
</gene>
<proteinExistence type="predicted"/>
<organism evidence="1 2">
    <name type="scientific">Hebeloma cylindrosporum</name>
    <dbReference type="NCBI Taxonomy" id="76867"/>
    <lineage>
        <taxon>Eukaryota</taxon>
        <taxon>Fungi</taxon>
        <taxon>Dikarya</taxon>
        <taxon>Basidiomycota</taxon>
        <taxon>Agaricomycotina</taxon>
        <taxon>Agaricomycetes</taxon>
        <taxon>Agaricomycetidae</taxon>
        <taxon>Agaricales</taxon>
        <taxon>Agaricineae</taxon>
        <taxon>Hymenogastraceae</taxon>
        <taxon>Hebeloma</taxon>
    </lineage>
</organism>
<accession>A0A0C2XHC0</accession>
<dbReference type="AlphaFoldDB" id="A0A0C2XHC0"/>
<dbReference type="HOGENOM" id="CLU_2223589_0_0_1"/>
<evidence type="ECO:0000313" key="2">
    <source>
        <dbReference type="Proteomes" id="UP000053424"/>
    </source>
</evidence>
<reference evidence="1 2" key="1">
    <citation type="submission" date="2014-04" db="EMBL/GenBank/DDBJ databases">
        <authorList>
            <consortium name="DOE Joint Genome Institute"/>
            <person name="Kuo A."/>
            <person name="Gay G."/>
            <person name="Dore J."/>
            <person name="Kohler A."/>
            <person name="Nagy L.G."/>
            <person name="Floudas D."/>
            <person name="Copeland A."/>
            <person name="Barry K.W."/>
            <person name="Cichocki N."/>
            <person name="Veneault-Fourrey C."/>
            <person name="LaButti K."/>
            <person name="Lindquist E.A."/>
            <person name="Lipzen A."/>
            <person name="Lundell T."/>
            <person name="Morin E."/>
            <person name="Murat C."/>
            <person name="Sun H."/>
            <person name="Tunlid A."/>
            <person name="Henrissat B."/>
            <person name="Grigoriev I.V."/>
            <person name="Hibbett D.S."/>
            <person name="Martin F."/>
            <person name="Nordberg H.P."/>
            <person name="Cantor M.N."/>
            <person name="Hua S.X."/>
        </authorList>
    </citation>
    <scope>NUCLEOTIDE SEQUENCE [LARGE SCALE GENOMIC DNA]</scope>
    <source>
        <strain evidence="2">h7</strain>
    </source>
</reference>
<dbReference type="OrthoDB" id="304622at2759"/>
<protein>
    <submittedName>
        <fullName evidence="1">Uncharacterized protein</fullName>
    </submittedName>
</protein>
<dbReference type="EMBL" id="KN831798">
    <property type="protein sequence ID" value="KIM37263.1"/>
    <property type="molecule type" value="Genomic_DNA"/>
</dbReference>
<dbReference type="Proteomes" id="UP000053424">
    <property type="component" value="Unassembled WGS sequence"/>
</dbReference>
<name>A0A0C2XHC0_HEBCY</name>
<evidence type="ECO:0000313" key="1">
    <source>
        <dbReference type="EMBL" id="KIM37263.1"/>
    </source>
</evidence>
<reference evidence="2" key="2">
    <citation type="submission" date="2015-01" db="EMBL/GenBank/DDBJ databases">
        <title>Evolutionary Origins and Diversification of the Mycorrhizal Mutualists.</title>
        <authorList>
            <consortium name="DOE Joint Genome Institute"/>
            <consortium name="Mycorrhizal Genomics Consortium"/>
            <person name="Kohler A."/>
            <person name="Kuo A."/>
            <person name="Nagy L.G."/>
            <person name="Floudas D."/>
            <person name="Copeland A."/>
            <person name="Barry K.W."/>
            <person name="Cichocki N."/>
            <person name="Veneault-Fourrey C."/>
            <person name="LaButti K."/>
            <person name="Lindquist E.A."/>
            <person name="Lipzen A."/>
            <person name="Lundell T."/>
            <person name="Morin E."/>
            <person name="Murat C."/>
            <person name="Riley R."/>
            <person name="Ohm R."/>
            <person name="Sun H."/>
            <person name="Tunlid A."/>
            <person name="Henrissat B."/>
            <person name="Grigoriev I.V."/>
            <person name="Hibbett D.S."/>
            <person name="Martin F."/>
        </authorList>
    </citation>
    <scope>NUCLEOTIDE SEQUENCE [LARGE SCALE GENOMIC DNA]</scope>
    <source>
        <strain evidence="2">h7</strain>
    </source>
</reference>
<sequence length="106" mass="11870">MLSWTEIRRGRGGLHQTTEEGLQREVLVRLHRNCQSVRRAVIESSRSGPATSLHILVLAIYRYLAPIALLSNGQNVHNVHNVLGSSVVVVEGEIMQLARDHQRLTV</sequence>
<keyword evidence="2" id="KW-1185">Reference proteome</keyword>